<dbReference type="Gene3D" id="3.40.50.2300">
    <property type="match status" value="2"/>
</dbReference>
<dbReference type="CDD" id="cd01545">
    <property type="entry name" value="PBP1_SalR"/>
    <property type="match status" value="1"/>
</dbReference>
<proteinExistence type="predicted"/>
<dbReference type="PROSITE" id="PS00356">
    <property type="entry name" value="HTH_LACI_1"/>
    <property type="match status" value="1"/>
</dbReference>
<dbReference type="SUPFAM" id="SSF47413">
    <property type="entry name" value="lambda repressor-like DNA-binding domains"/>
    <property type="match status" value="1"/>
</dbReference>
<organism evidence="5 6">
    <name type="scientific">Parvularcula mediterranea</name>
    <dbReference type="NCBI Taxonomy" id="2732508"/>
    <lineage>
        <taxon>Bacteria</taxon>
        <taxon>Pseudomonadati</taxon>
        <taxon>Pseudomonadota</taxon>
        <taxon>Alphaproteobacteria</taxon>
        <taxon>Parvularculales</taxon>
        <taxon>Parvularculaceae</taxon>
        <taxon>Parvularcula</taxon>
    </lineage>
</organism>
<evidence type="ECO:0000256" key="1">
    <source>
        <dbReference type="ARBA" id="ARBA00023015"/>
    </source>
</evidence>
<dbReference type="EMBL" id="JABFCX010000002">
    <property type="protein sequence ID" value="NNU16241.1"/>
    <property type="molecule type" value="Genomic_DNA"/>
</dbReference>
<dbReference type="AlphaFoldDB" id="A0A7Y3RMD7"/>
<dbReference type="Pfam" id="PF13377">
    <property type="entry name" value="Peripla_BP_3"/>
    <property type="match status" value="1"/>
</dbReference>
<dbReference type="PANTHER" id="PTHR30146:SF153">
    <property type="entry name" value="LACTOSE OPERON REPRESSOR"/>
    <property type="match status" value="1"/>
</dbReference>
<evidence type="ECO:0000259" key="4">
    <source>
        <dbReference type="PROSITE" id="PS50932"/>
    </source>
</evidence>
<evidence type="ECO:0000313" key="6">
    <source>
        <dbReference type="Proteomes" id="UP000536835"/>
    </source>
</evidence>
<evidence type="ECO:0000313" key="5">
    <source>
        <dbReference type="EMBL" id="NNU16241.1"/>
    </source>
</evidence>
<feature type="domain" description="HTH lacI-type" evidence="4">
    <location>
        <begin position="2"/>
        <end position="56"/>
    </location>
</feature>
<dbReference type="Pfam" id="PF00356">
    <property type="entry name" value="LacI"/>
    <property type="match status" value="1"/>
</dbReference>
<evidence type="ECO:0000256" key="3">
    <source>
        <dbReference type="ARBA" id="ARBA00023163"/>
    </source>
</evidence>
<dbReference type="RefSeq" id="WP_173198307.1">
    <property type="nucleotide sequence ID" value="NZ_JABFCX010000002.1"/>
</dbReference>
<dbReference type="PROSITE" id="PS50932">
    <property type="entry name" value="HTH_LACI_2"/>
    <property type="match status" value="1"/>
</dbReference>
<keyword evidence="3" id="KW-0804">Transcription</keyword>
<dbReference type="Gene3D" id="1.10.260.40">
    <property type="entry name" value="lambda repressor-like DNA-binding domains"/>
    <property type="match status" value="1"/>
</dbReference>
<reference evidence="5 6" key="1">
    <citation type="submission" date="2020-05" db="EMBL/GenBank/DDBJ databases">
        <title>Parvularcula mediterraneae sp. nov., isolated from polypropylene straw from shallow seawater of the seashore of Laganas in Zakynthos island, Greece.</title>
        <authorList>
            <person name="Szabo I."/>
            <person name="Al-Omari J."/>
            <person name="Rado J."/>
            <person name="Szerdahelyi G.S."/>
        </authorList>
    </citation>
    <scope>NUCLEOTIDE SEQUENCE [LARGE SCALE GENOMIC DNA]</scope>
    <source>
        <strain evidence="5 6">ZS-1/3</strain>
    </source>
</reference>
<evidence type="ECO:0000256" key="2">
    <source>
        <dbReference type="ARBA" id="ARBA00023125"/>
    </source>
</evidence>
<dbReference type="SUPFAM" id="SSF53822">
    <property type="entry name" value="Periplasmic binding protein-like I"/>
    <property type="match status" value="1"/>
</dbReference>
<dbReference type="PANTHER" id="PTHR30146">
    <property type="entry name" value="LACI-RELATED TRANSCRIPTIONAL REPRESSOR"/>
    <property type="match status" value="1"/>
</dbReference>
<sequence length="341" mass="36899">MVRMVDVAKEAGVSIKTVSRVLNNEPHVQDAMRQKVRSAVERLGYIPSASARSLRSNRSYSIMLLIHDVRSMFVSTVQFGALQKCQKLGYHLQLSMIGSDQLKDEETLKAWFAENLRGGHPDGLVLVPPMANNPVMERVVKSLGLNTIRVGPNEIPHTARTASVMIDDRQAAHDMTAHLIGLGHRRIGFIRGKEDQDATHRRFDGYASALAGAGIAMDESIVLPGSFDFNSGLEQGDVLLAMKDRPTAVFASNDDMAAGVIMAAHQAGVSVPGELSVAGFDDNEIAERTLPTITTIRQPLEEIGMVAIEALVTAAGASLEELTSHVLPYELVERRSTAAPA</sequence>
<dbReference type="CDD" id="cd01392">
    <property type="entry name" value="HTH_LacI"/>
    <property type="match status" value="1"/>
</dbReference>
<comment type="caution">
    <text evidence="5">The sequence shown here is derived from an EMBL/GenBank/DDBJ whole genome shotgun (WGS) entry which is preliminary data.</text>
</comment>
<dbReference type="SMART" id="SM00354">
    <property type="entry name" value="HTH_LACI"/>
    <property type="match status" value="1"/>
</dbReference>
<dbReference type="InterPro" id="IPR046335">
    <property type="entry name" value="LacI/GalR-like_sensor"/>
</dbReference>
<keyword evidence="1" id="KW-0805">Transcription regulation</keyword>
<protein>
    <submittedName>
        <fullName evidence="5">LacI family DNA-binding transcriptional regulator</fullName>
    </submittedName>
</protein>
<dbReference type="GO" id="GO:0003700">
    <property type="term" value="F:DNA-binding transcription factor activity"/>
    <property type="evidence" value="ECO:0007669"/>
    <property type="project" value="TreeGrafter"/>
</dbReference>
<keyword evidence="6" id="KW-1185">Reference proteome</keyword>
<dbReference type="InterPro" id="IPR010982">
    <property type="entry name" value="Lambda_DNA-bd_dom_sf"/>
</dbReference>
<dbReference type="GO" id="GO:0000976">
    <property type="term" value="F:transcription cis-regulatory region binding"/>
    <property type="evidence" value="ECO:0007669"/>
    <property type="project" value="TreeGrafter"/>
</dbReference>
<accession>A0A7Y3RMD7</accession>
<dbReference type="InterPro" id="IPR028082">
    <property type="entry name" value="Peripla_BP_I"/>
</dbReference>
<name>A0A7Y3RMD7_9PROT</name>
<keyword evidence="2 5" id="KW-0238">DNA-binding</keyword>
<gene>
    <name evidence="5" type="ORF">HK107_07900</name>
</gene>
<dbReference type="InterPro" id="IPR000843">
    <property type="entry name" value="HTH_LacI"/>
</dbReference>
<dbReference type="Proteomes" id="UP000536835">
    <property type="component" value="Unassembled WGS sequence"/>
</dbReference>